<dbReference type="AlphaFoldDB" id="A0A191UCY1"/>
<evidence type="ECO:0008006" key="3">
    <source>
        <dbReference type="Google" id="ProtNLM"/>
    </source>
</evidence>
<keyword evidence="2" id="KW-1185">Reference proteome</keyword>
<organism evidence="1 2">
    <name type="scientific">Polynucleobacter wuianus</name>
    <dbReference type="NCBI Taxonomy" id="1743168"/>
    <lineage>
        <taxon>Bacteria</taxon>
        <taxon>Pseudomonadati</taxon>
        <taxon>Pseudomonadota</taxon>
        <taxon>Betaproteobacteria</taxon>
        <taxon>Burkholderiales</taxon>
        <taxon>Burkholderiaceae</taxon>
        <taxon>Polynucleobacter</taxon>
    </lineage>
</organism>
<dbReference type="EMBL" id="CP015922">
    <property type="protein sequence ID" value="ANI98874.1"/>
    <property type="molecule type" value="Genomic_DNA"/>
</dbReference>
<name>A0A191UCY1_9BURK</name>
<gene>
    <name evidence="1" type="ORF">A8O14_01435</name>
</gene>
<dbReference type="Proteomes" id="UP000078463">
    <property type="component" value="Chromosome"/>
</dbReference>
<reference evidence="2" key="1">
    <citation type="submission" date="2016-05" db="EMBL/GenBank/DDBJ databases">
        <title>Polynucleobacter sp. QLW-P1FAT50C-4 genome.</title>
        <authorList>
            <person name="Hahn M.W."/>
        </authorList>
    </citation>
    <scope>NUCLEOTIDE SEQUENCE [LARGE SCALE GENOMIC DNA]</scope>
    <source>
        <strain evidence="2">QLW-P1FAT50C-4</strain>
    </source>
</reference>
<dbReference type="OrthoDB" id="9132832at2"/>
<accession>A0A191UCY1</accession>
<dbReference type="RefSeq" id="WP_068947881.1">
    <property type="nucleotide sequence ID" value="NZ_CP015922.1"/>
</dbReference>
<dbReference type="KEGG" id="pwu:A8O14_01435"/>
<proteinExistence type="predicted"/>
<sequence>MILAWVISLLLLCSSLIMYLERLTVLRVMEVKTIEHAQDRFMATEKSVLQCEENITNLSLLTENHCFIQPAGKNQWLISSKEKPSIQIHVLLNEKSGVVTRLNWRQAFE</sequence>
<dbReference type="STRING" id="1743168.A8O14_01435"/>
<protein>
    <recommendedName>
        <fullName evidence="3">Type II secretion system protein GspI C-terminal domain-containing protein</fullName>
    </recommendedName>
</protein>
<evidence type="ECO:0000313" key="2">
    <source>
        <dbReference type="Proteomes" id="UP000078463"/>
    </source>
</evidence>
<evidence type="ECO:0000313" key="1">
    <source>
        <dbReference type="EMBL" id="ANI98874.1"/>
    </source>
</evidence>